<organism evidence="3">
    <name type="scientific">Amphora coffeiformis</name>
    <dbReference type="NCBI Taxonomy" id="265554"/>
    <lineage>
        <taxon>Eukaryota</taxon>
        <taxon>Sar</taxon>
        <taxon>Stramenopiles</taxon>
        <taxon>Ochrophyta</taxon>
        <taxon>Bacillariophyta</taxon>
        <taxon>Bacillariophyceae</taxon>
        <taxon>Bacillariophycidae</taxon>
        <taxon>Thalassiophysales</taxon>
        <taxon>Catenulaceae</taxon>
        <taxon>Amphora</taxon>
    </lineage>
</organism>
<dbReference type="Pfam" id="PF00254">
    <property type="entry name" value="FKBP_C"/>
    <property type="match status" value="1"/>
</dbReference>
<gene>
    <name evidence="3" type="ORF">ACOF00016_LOCUS11419</name>
</gene>
<dbReference type="SUPFAM" id="SSF54534">
    <property type="entry name" value="FKBP-like"/>
    <property type="match status" value="1"/>
</dbReference>
<name>A0A7S3L7L2_9STRA</name>
<dbReference type="PROSITE" id="PS50059">
    <property type="entry name" value="FKBP_PPIASE"/>
    <property type="match status" value="1"/>
</dbReference>
<comment type="catalytic activity">
    <reaction evidence="1">
        <text>[protein]-peptidylproline (omega=180) = [protein]-peptidylproline (omega=0)</text>
        <dbReference type="Rhea" id="RHEA:16237"/>
        <dbReference type="Rhea" id="RHEA-COMP:10747"/>
        <dbReference type="Rhea" id="RHEA-COMP:10748"/>
        <dbReference type="ChEBI" id="CHEBI:83833"/>
        <dbReference type="ChEBI" id="CHEBI:83834"/>
        <dbReference type="EC" id="5.2.1.8"/>
    </reaction>
</comment>
<dbReference type="GO" id="GO:0003755">
    <property type="term" value="F:peptidyl-prolyl cis-trans isomerase activity"/>
    <property type="evidence" value="ECO:0007669"/>
    <property type="project" value="UniProtKB-KW"/>
</dbReference>
<dbReference type="Gene3D" id="3.10.50.40">
    <property type="match status" value="1"/>
</dbReference>
<keyword evidence="1" id="KW-0697">Rotamase</keyword>
<evidence type="ECO:0000313" key="3">
    <source>
        <dbReference type="EMBL" id="CAE0414176.1"/>
    </source>
</evidence>
<sequence length="96" mass="10664">MAAKRLAGIRQNYQEGTGFDSNEGYSIEWDVKPKLIPGMKRALEYMVVTGLDHIAVKCRCDYAYGAEGYRKRTGEVLVPPYSSLSFEIDLVNGPSA</sequence>
<dbReference type="EC" id="5.2.1.8" evidence="1"/>
<dbReference type="InterPro" id="IPR046357">
    <property type="entry name" value="PPIase_dom_sf"/>
</dbReference>
<dbReference type="InterPro" id="IPR001179">
    <property type="entry name" value="PPIase_FKBP_dom"/>
</dbReference>
<evidence type="ECO:0000259" key="2">
    <source>
        <dbReference type="PROSITE" id="PS50059"/>
    </source>
</evidence>
<dbReference type="AlphaFoldDB" id="A0A7S3L7L2"/>
<proteinExistence type="predicted"/>
<evidence type="ECO:0000256" key="1">
    <source>
        <dbReference type="PROSITE-ProRule" id="PRU00277"/>
    </source>
</evidence>
<dbReference type="EMBL" id="HBIM01014189">
    <property type="protein sequence ID" value="CAE0414176.1"/>
    <property type="molecule type" value="Transcribed_RNA"/>
</dbReference>
<feature type="domain" description="PPIase FKBP-type" evidence="2">
    <location>
        <begin position="1"/>
        <end position="94"/>
    </location>
</feature>
<reference evidence="3" key="1">
    <citation type="submission" date="2021-01" db="EMBL/GenBank/DDBJ databases">
        <authorList>
            <person name="Corre E."/>
            <person name="Pelletier E."/>
            <person name="Niang G."/>
            <person name="Scheremetjew M."/>
            <person name="Finn R."/>
            <person name="Kale V."/>
            <person name="Holt S."/>
            <person name="Cochrane G."/>
            <person name="Meng A."/>
            <person name="Brown T."/>
            <person name="Cohen L."/>
        </authorList>
    </citation>
    <scope>NUCLEOTIDE SEQUENCE</scope>
    <source>
        <strain evidence="3">CCMP127</strain>
    </source>
</reference>
<keyword evidence="1" id="KW-0413">Isomerase</keyword>
<accession>A0A7S3L7L2</accession>
<protein>
    <recommendedName>
        <fullName evidence="1">peptidylprolyl isomerase</fullName>
        <ecNumber evidence="1">5.2.1.8</ecNumber>
    </recommendedName>
</protein>